<dbReference type="EMBL" id="KB445791">
    <property type="protein sequence ID" value="EMD41262.1"/>
    <property type="molecule type" value="Genomic_DNA"/>
</dbReference>
<protein>
    <recommendedName>
        <fullName evidence="4">Zn(2)-C6 fungal-type domain-containing protein</fullName>
    </recommendedName>
</protein>
<evidence type="ECO:0000313" key="3">
    <source>
        <dbReference type="Proteomes" id="UP000016930"/>
    </source>
</evidence>
<reference evidence="2 3" key="1">
    <citation type="journal article" date="2012" name="Proc. Natl. Acad. Sci. U.S.A.">
        <title>Comparative genomics of Ceriporiopsis subvermispora and Phanerochaete chrysosporium provide insight into selective ligninolysis.</title>
        <authorList>
            <person name="Fernandez-Fueyo E."/>
            <person name="Ruiz-Duenas F.J."/>
            <person name="Ferreira P."/>
            <person name="Floudas D."/>
            <person name="Hibbett D.S."/>
            <person name="Canessa P."/>
            <person name="Larrondo L.F."/>
            <person name="James T.Y."/>
            <person name="Seelenfreund D."/>
            <person name="Lobos S."/>
            <person name="Polanco R."/>
            <person name="Tello M."/>
            <person name="Honda Y."/>
            <person name="Watanabe T."/>
            <person name="Watanabe T."/>
            <person name="Ryu J.S."/>
            <person name="Kubicek C.P."/>
            <person name="Schmoll M."/>
            <person name="Gaskell J."/>
            <person name="Hammel K.E."/>
            <person name="St John F.J."/>
            <person name="Vanden Wymelenberg A."/>
            <person name="Sabat G."/>
            <person name="Splinter BonDurant S."/>
            <person name="Syed K."/>
            <person name="Yadav J.S."/>
            <person name="Doddapaneni H."/>
            <person name="Subramanian V."/>
            <person name="Lavin J.L."/>
            <person name="Oguiza J.A."/>
            <person name="Perez G."/>
            <person name="Pisabarro A.G."/>
            <person name="Ramirez L."/>
            <person name="Santoyo F."/>
            <person name="Master E."/>
            <person name="Coutinho P.M."/>
            <person name="Henrissat B."/>
            <person name="Lombard V."/>
            <person name="Magnuson J.K."/>
            <person name="Kuees U."/>
            <person name="Hori C."/>
            <person name="Igarashi K."/>
            <person name="Samejima M."/>
            <person name="Held B.W."/>
            <person name="Barry K.W."/>
            <person name="LaButti K.M."/>
            <person name="Lapidus A."/>
            <person name="Lindquist E.A."/>
            <person name="Lucas S.M."/>
            <person name="Riley R."/>
            <person name="Salamov A.A."/>
            <person name="Hoffmeister D."/>
            <person name="Schwenk D."/>
            <person name="Hadar Y."/>
            <person name="Yarden O."/>
            <person name="de Vries R.P."/>
            <person name="Wiebenga A."/>
            <person name="Stenlid J."/>
            <person name="Eastwood D."/>
            <person name="Grigoriev I.V."/>
            <person name="Berka R.M."/>
            <person name="Blanchette R.A."/>
            <person name="Kersten P."/>
            <person name="Martinez A.T."/>
            <person name="Vicuna R."/>
            <person name="Cullen D."/>
        </authorList>
    </citation>
    <scope>NUCLEOTIDE SEQUENCE [LARGE SCALE GENOMIC DNA]</scope>
    <source>
        <strain evidence="2 3">B</strain>
    </source>
</reference>
<organism evidence="2 3">
    <name type="scientific">Ceriporiopsis subvermispora (strain B)</name>
    <name type="common">White-rot fungus</name>
    <name type="synonym">Gelatoporia subvermispora</name>
    <dbReference type="NCBI Taxonomy" id="914234"/>
    <lineage>
        <taxon>Eukaryota</taxon>
        <taxon>Fungi</taxon>
        <taxon>Dikarya</taxon>
        <taxon>Basidiomycota</taxon>
        <taxon>Agaricomycotina</taxon>
        <taxon>Agaricomycetes</taxon>
        <taxon>Polyporales</taxon>
        <taxon>Gelatoporiaceae</taxon>
        <taxon>Gelatoporia</taxon>
    </lineage>
</organism>
<dbReference type="AlphaFoldDB" id="M2RS48"/>
<evidence type="ECO:0008006" key="4">
    <source>
        <dbReference type="Google" id="ProtNLM"/>
    </source>
</evidence>
<evidence type="ECO:0000313" key="2">
    <source>
        <dbReference type="EMBL" id="EMD41262.1"/>
    </source>
</evidence>
<evidence type="ECO:0000256" key="1">
    <source>
        <dbReference type="SAM" id="MobiDB-lite"/>
    </source>
</evidence>
<sequence>MSFGNTDTYEDSLYDLSCLWPCEGLPVTLHAINLLLHFIETGDEASRQALLKMDRAAASTGPPTHHGLSSPDTVGVCTRGNTPAPLHHAREFTRNMNHPGPPHPPCKFGACHAESNDSPHDSEARTEQMVLRSKPNSLPVVKGQADADSYTANRQMIDAQHEEHSQIVHDYSHLGLYDHPRQSLQAQTQLVTAPQHVVTPHEPTPAMIASHGMDTSSVALGKRRAATVEDEAMSQRLKRRRLEQCSGRTEVNDCGAVQRASSSEVPPKSQPTGNSLDDYGYEDEHEHEDTPELTDGDTASDGTPPPATPIEQSDLEQYLTALGPPKPGRIYILGLQVEMEVLRTARGNKKAVKPACQGCHDLKTMCRRESPKDTCLRCFKKGLICDEGKAKIKGKSDVACVGCRGSKAGCLHAVIDGLRTWCLSISRRLEIGWTVHRNDGSEQEESEGAVRR</sequence>
<feature type="region of interest" description="Disordered" evidence="1">
    <location>
        <begin position="56"/>
        <end position="75"/>
    </location>
</feature>
<dbReference type="HOGENOM" id="CLU_605491_0_0_1"/>
<feature type="region of interest" description="Disordered" evidence="1">
    <location>
        <begin position="253"/>
        <end position="311"/>
    </location>
</feature>
<keyword evidence="3" id="KW-1185">Reference proteome</keyword>
<gene>
    <name evidence="2" type="ORF">CERSUDRAFT_69862</name>
</gene>
<feature type="compositionally biased region" description="Polar residues" evidence="1">
    <location>
        <begin position="259"/>
        <end position="275"/>
    </location>
</feature>
<accession>M2RS48</accession>
<dbReference type="Proteomes" id="UP000016930">
    <property type="component" value="Unassembled WGS sequence"/>
</dbReference>
<proteinExistence type="predicted"/>
<name>M2RS48_CERS8</name>